<evidence type="ECO:0000259" key="13">
    <source>
        <dbReference type="PROSITE" id="PS50835"/>
    </source>
</evidence>
<dbReference type="CDD" id="cd07698">
    <property type="entry name" value="IgC1_MHC_I_alpha3"/>
    <property type="match status" value="2"/>
</dbReference>
<dbReference type="SMART" id="SM00407">
    <property type="entry name" value="IGc1"/>
    <property type="match status" value="2"/>
</dbReference>
<reference evidence="14" key="1">
    <citation type="submission" date="2022-03" db="EMBL/GenBank/DDBJ databases">
        <title>Genomic analyses of argali, domestic sheep and their hybrids provide insights into chromosomal evolution, heterosis and genetic basis of agronomic traits.</title>
        <authorList>
            <person name="Li M."/>
        </authorList>
    </citation>
    <scope>NUCLEOTIDE SEQUENCE</scope>
    <source>
        <strain evidence="14">CAU-MHL-2022a</strain>
        <tissue evidence="14">Skin</tissue>
    </source>
</reference>
<dbReference type="GO" id="GO:0042612">
    <property type="term" value="C:MHC class I protein complex"/>
    <property type="evidence" value="ECO:0007669"/>
    <property type="project" value="UniProtKB-KW"/>
</dbReference>
<dbReference type="InterPro" id="IPR036179">
    <property type="entry name" value="Ig-like_dom_sf"/>
</dbReference>
<comment type="caution">
    <text evidence="14">The sequence shown here is derived from an EMBL/GenBank/DDBJ whole genome shotgun (WGS) entry which is preliminary data.</text>
</comment>
<evidence type="ECO:0000256" key="10">
    <source>
        <dbReference type="RuleBase" id="RU004439"/>
    </source>
</evidence>
<comment type="function">
    <text evidence="1">Involved in the presentation of foreign antigens to the immune system.</text>
</comment>
<dbReference type="InterPro" id="IPR011162">
    <property type="entry name" value="MHC_I/II-like_Ag-recog"/>
</dbReference>
<dbReference type="PROSITE" id="PS00290">
    <property type="entry name" value="IG_MHC"/>
    <property type="match status" value="2"/>
</dbReference>
<feature type="region of interest" description="Disordered" evidence="11">
    <location>
        <begin position="100"/>
        <end position="151"/>
    </location>
</feature>
<dbReference type="GO" id="GO:0001916">
    <property type="term" value="P:positive regulation of T cell mediated cytotoxicity"/>
    <property type="evidence" value="ECO:0007669"/>
    <property type="project" value="TreeGrafter"/>
</dbReference>
<dbReference type="EMBL" id="JAKZEL010000024">
    <property type="protein sequence ID" value="KAI4530992.1"/>
    <property type="molecule type" value="Genomic_DNA"/>
</dbReference>
<dbReference type="GO" id="GO:0002476">
    <property type="term" value="P:antigen processing and presentation of endogenous peptide antigen via MHC class Ib"/>
    <property type="evidence" value="ECO:0007669"/>
    <property type="project" value="TreeGrafter"/>
</dbReference>
<dbReference type="InterPro" id="IPR037055">
    <property type="entry name" value="MHC_I-like_Ag-recog_sf"/>
</dbReference>
<feature type="transmembrane region" description="Helical" evidence="12">
    <location>
        <begin position="362"/>
        <end position="385"/>
    </location>
</feature>
<keyword evidence="15" id="KW-1185">Reference proteome</keyword>
<evidence type="ECO:0000256" key="11">
    <source>
        <dbReference type="SAM" id="MobiDB-lite"/>
    </source>
</evidence>
<keyword evidence="6" id="KW-0391">Immunity</keyword>
<evidence type="ECO:0000256" key="4">
    <source>
        <dbReference type="ARBA" id="ARBA00022451"/>
    </source>
</evidence>
<dbReference type="InterPro" id="IPR003597">
    <property type="entry name" value="Ig_C1-set"/>
</dbReference>
<dbReference type="Pfam" id="PF00129">
    <property type="entry name" value="MHC_I"/>
    <property type="match status" value="3"/>
</dbReference>
<evidence type="ECO:0000313" key="14">
    <source>
        <dbReference type="EMBL" id="KAI4530992.1"/>
    </source>
</evidence>
<dbReference type="InterPro" id="IPR050208">
    <property type="entry name" value="MHC_class-I_related"/>
</dbReference>
<dbReference type="FunFam" id="3.30.500.10:FF:000001">
    <property type="entry name" value="H-2 class I histocompatibility antigen, alpha chain"/>
    <property type="match status" value="2"/>
</dbReference>
<sequence>MPGRSCRQQVTGSSTGSHSLRYFSTAVSRPGLGEPRFISVGYVDDTQFVRFDSDALDPRMEPRARWVEQEGPEYWDRNTRRVKDAAQTFRANLNTLRGYYNQSEAGERRGPGSGSRSPSPGTGGVAPSLRVRGSPQHCGTRPTPDPGGAPVGLTRFHFSLGLITAGGRGGSGSHTVQVMYGCDVGPDGRLLRGYEQHAYDGRDYIALNEDLRSWTAADTAAQVTQRKLEKEGVAARVRIYLEGRCVESLRRYLETGKDTLLRADPPKAHVTRHPISDRDVTLRCWALGFYPEEISLTWKHNGEDQTQDMELVETRPSGDGTFQKWAALVVPSGEEQRYTCRVQHEGLQEPLTLRWEPPQPSVLTMGIIVGLVLLMVAVAAGAVIWRKKRSGEKGQIYTQAASSDSAQGSDVSLTVPKALQPGYYDAAPDLTATGCTVSRKTNHRIPVIKSPPTRPDPASSQTQRMRVMGPGTLLQLLSRILVLTKTLAGSHSLTYFYTAVSRPGLGEPRFITVGYVDNTQFVRFDSNARDPRMEPRERWVEQEGPEYWDQETRKAKDAAQTFQLNLNNLRGYYNKSKAGSHTLQLMYGCYVGSDGHLLHGYDQFCYEGRDYIALNKDLRSWTAADMAVRISKRKWEAADPPKAHVTHHPISKRVVTLRCWALGFYPEEISLTWQCSGEDQTQDMQLVETRPSGDGTFQKWAALVVPSGEEQRYTCHVQHEGLQEPLTLRWRKEGDGARASSKIKQEPFRTQFSKFRTQA</sequence>
<dbReference type="Pfam" id="PF07654">
    <property type="entry name" value="C1-set"/>
    <property type="match status" value="2"/>
</dbReference>
<keyword evidence="9" id="KW-0325">Glycoprotein</keyword>
<dbReference type="SUPFAM" id="SSF48726">
    <property type="entry name" value="Immunoglobulin"/>
    <property type="match status" value="2"/>
</dbReference>
<dbReference type="InterPro" id="IPR001039">
    <property type="entry name" value="MHC_I_a_a1/a2"/>
</dbReference>
<dbReference type="FunFam" id="3.30.500.10:FF:000013">
    <property type="entry name" value="Histocompatibility 2, blastocyst"/>
    <property type="match status" value="1"/>
</dbReference>
<dbReference type="GO" id="GO:0002486">
    <property type="term" value="P:antigen processing and presentation of endogenous peptide antigen via MHC class I via ER pathway, TAP-independent"/>
    <property type="evidence" value="ECO:0007669"/>
    <property type="project" value="TreeGrafter"/>
</dbReference>
<comment type="similarity">
    <text evidence="3 10">Belongs to the MHC class I family.</text>
</comment>
<dbReference type="Gene3D" id="3.30.500.10">
    <property type="entry name" value="MHC class I-like antigen recognition-like"/>
    <property type="match status" value="3"/>
</dbReference>
<protein>
    <recommendedName>
        <fullName evidence="13">Ig-like domain-containing protein</fullName>
    </recommendedName>
</protein>
<dbReference type="PROSITE" id="PS50835">
    <property type="entry name" value="IG_LIKE"/>
    <property type="match status" value="2"/>
</dbReference>
<dbReference type="Gene3D" id="2.60.40.10">
    <property type="entry name" value="Immunoglobulins"/>
    <property type="match status" value="2"/>
</dbReference>
<evidence type="ECO:0000256" key="9">
    <source>
        <dbReference type="ARBA" id="ARBA00023180"/>
    </source>
</evidence>
<dbReference type="Proteomes" id="UP001214576">
    <property type="component" value="Unassembled WGS sequence"/>
</dbReference>
<dbReference type="GO" id="GO:0005102">
    <property type="term" value="F:signaling receptor binding"/>
    <property type="evidence" value="ECO:0007669"/>
    <property type="project" value="TreeGrafter"/>
</dbReference>
<name>A0AAD4TQV7_OVIAM</name>
<evidence type="ECO:0000256" key="12">
    <source>
        <dbReference type="SAM" id="Phobius"/>
    </source>
</evidence>
<dbReference type="InterPro" id="IPR013783">
    <property type="entry name" value="Ig-like_fold"/>
</dbReference>
<dbReference type="InterPro" id="IPR007110">
    <property type="entry name" value="Ig-like_dom"/>
</dbReference>
<feature type="domain" description="Ig-like" evidence="13">
    <location>
        <begin position="641"/>
        <end position="727"/>
    </location>
</feature>
<evidence type="ECO:0000256" key="2">
    <source>
        <dbReference type="ARBA" id="ARBA00004479"/>
    </source>
</evidence>
<evidence type="ECO:0000256" key="3">
    <source>
        <dbReference type="ARBA" id="ARBA00006909"/>
    </source>
</evidence>
<dbReference type="GO" id="GO:0098553">
    <property type="term" value="C:lumenal side of endoplasmic reticulum membrane"/>
    <property type="evidence" value="ECO:0007669"/>
    <property type="project" value="UniProtKB-ARBA"/>
</dbReference>
<evidence type="ECO:0000256" key="1">
    <source>
        <dbReference type="ARBA" id="ARBA00002297"/>
    </source>
</evidence>
<keyword evidence="7 12" id="KW-1133">Transmembrane helix</keyword>
<keyword evidence="4" id="KW-0490">MHC I</keyword>
<organism evidence="14 15">
    <name type="scientific">Ovis ammon polii</name>
    <dbReference type="NCBI Taxonomy" id="230172"/>
    <lineage>
        <taxon>Eukaryota</taxon>
        <taxon>Metazoa</taxon>
        <taxon>Chordata</taxon>
        <taxon>Craniata</taxon>
        <taxon>Vertebrata</taxon>
        <taxon>Euteleostomi</taxon>
        <taxon>Mammalia</taxon>
        <taxon>Eutheria</taxon>
        <taxon>Laurasiatheria</taxon>
        <taxon>Artiodactyla</taxon>
        <taxon>Ruminantia</taxon>
        <taxon>Pecora</taxon>
        <taxon>Bovidae</taxon>
        <taxon>Caprinae</taxon>
        <taxon>Ovis</taxon>
    </lineage>
</organism>
<dbReference type="Pfam" id="PF06623">
    <property type="entry name" value="MHC_I_C"/>
    <property type="match status" value="1"/>
</dbReference>
<dbReference type="FunFam" id="2.60.40.10:FF:000014">
    <property type="entry name" value="H-2 class I histocompatibility antigen, alpha chain"/>
    <property type="match status" value="2"/>
</dbReference>
<dbReference type="GO" id="GO:0006955">
    <property type="term" value="P:immune response"/>
    <property type="evidence" value="ECO:0007669"/>
    <property type="project" value="InterPro"/>
</dbReference>
<dbReference type="InterPro" id="IPR010579">
    <property type="entry name" value="MHC_I_a_C"/>
</dbReference>
<feature type="domain" description="Ig-like" evidence="13">
    <location>
        <begin position="266"/>
        <end position="352"/>
    </location>
</feature>
<dbReference type="GO" id="GO:0030670">
    <property type="term" value="C:phagocytic vesicle membrane"/>
    <property type="evidence" value="ECO:0007669"/>
    <property type="project" value="UniProtKB-ARBA"/>
</dbReference>
<dbReference type="GO" id="GO:0005615">
    <property type="term" value="C:extracellular space"/>
    <property type="evidence" value="ECO:0007669"/>
    <property type="project" value="TreeGrafter"/>
</dbReference>
<keyword evidence="5 12" id="KW-0812">Transmembrane</keyword>
<evidence type="ECO:0000256" key="6">
    <source>
        <dbReference type="ARBA" id="ARBA00022859"/>
    </source>
</evidence>
<dbReference type="SUPFAM" id="SSF54452">
    <property type="entry name" value="MHC antigen-recognition domain"/>
    <property type="match status" value="3"/>
</dbReference>
<evidence type="ECO:0000256" key="5">
    <source>
        <dbReference type="ARBA" id="ARBA00022692"/>
    </source>
</evidence>
<dbReference type="PRINTS" id="PR01638">
    <property type="entry name" value="MHCCLASSI"/>
</dbReference>
<dbReference type="PANTHER" id="PTHR16675">
    <property type="entry name" value="MHC CLASS I-RELATED"/>
    <property type="match status" value="1"/>
</dbReference>
<dbReference type="AlphaFoldDB" id="A0AAD4TQV7"/>
<proteinExistence type="inferred from homology"/>
<evidence type="ECO:0000256" key="8">
    <source>
        <dbReference type="ARBA" id="ARBA00023136"/>
    </source>
</evidence>
<accession>A0AAD4TQV7</accession>
<gene>
    <name evidence="14" type="ORF">MG293_018850</name>
</gene>
<dbReference type="GO" id="GO:0042605">
    <property type="term" value="F:peptide antigen binding"/>
    <property type="evidence" value="ECO:0007669"/>
    <property type="project" value="TreeGrafter"/>
</dbReference>
<dbReference type="InterPro" id="IPR011161">
    <property type="entry name" value="MHC_I-like_Ag-recog"/>
</dbReference>
<dbReference type="PANTHER" id="PTHR16675:SF251">
    <property type="entry name" value="HLA CLASS I HISTOCOMPATIBILITY ANTIGEN, C ALPHA CHAIN"/>
    <property type="match status" value="1"/>
</dbReference>
<dbReference type="GO" id="GO:0009897">
    <property type="term" value="C:external side of plasma membrane"/>
    <property type="evidence" value="ECO:0007669"/>
    <property type="project" value="TreeGrafter"/>
</dbReference>
<evidence type="ECO:0000256" key="7">
    <source>
        <dbReference type="ARBA" id="ARBA00022989"/>
    </source>
</evidence>
<comment type="subcellular location">
    <subcellularLocation>
        <location evidence="2">Membrane</location>
        <topology evidence="2">Single-pass type I membrane protein</topology>
    </subcellularLocation>
</comment>
<keyword evidence="8 12" id="KW-0472">Membrane</keyword>
<dbReference type="InterPro" id="IPR003006">
    <property type="entry name" value="Ig/MHC_CS"/>
</dbReference>
<evidence type="ECO:0000313" key="15">
    <source>
        <dbReference type="Proteomes" id="UP001214576"/>
    </source>
</evidence>